<dbReference type="OrthoDB" id="2438344at2"/>
<dbReference type="AlphaFoldDB" id="A0A5C6VV76"/>
<name>A0A5C6VV76_9BACI</name>
<evidence type="ECO:0000256" key="1">
    <source>
        <dbReference type="SAM" id="Phobius"/>
    </source>
</evidence>
<reference evidence="2 3" key="1">
    <citation type="journal article" date="2005" name="Int. J. Syst. Evol. Microbiol.">
        <title>Bacillus litoralis sp. nov., isolated from a tidal flat of the Yellow Sea in Korea.</title>
        <authorList>
            <person name="Yoon J.H."/>
            <person name="Oh T.K."/>
        </authorList>
    </citation>
    <scope>NUCLEOTIDE SEQUENCE [LARGE SCALE GENOMIC DNA]</scope>
    <source>
        <strain evidence="2 3">SW-211</strain>
    </source>
</reference>
<keyword evidence="1" id="KW-1133">Transmembrane helix</keyword>
<dbReference type="EMBL" id="VOQF01000012">
    <property type="protein sequence ID" value="TXC89303.1"/>
    <property type="molecule type" value="Genomic_DNA"/>
</dbReference>
<sequence>MVFNWYFEWNLIQVMFMLLAWGFLAYGVWRIYQAQHIEERPVLWKLIIVVLIGLFSFSINLPFFEGVLSIAILPLGVWILYAILKGKSRWDAYRKYAWLGFLWNYFFLGAALLAIGVSGVVYPKYEVETYLDDVSKAELLSIHPSGKEVHLSVMKLEESLSSFKSEQSNVTQWYEEIREQMWSNEDDKEQKNAQEKFPYLLTDVKAKAGKKVRVYVEYDGKGLLVTTKEHQYYFRSNTASFLKERGSENE</sequence>
<feature type="transmembrane region" description="Helical" evidence="1">
    <location>
        <begin position="67"/>
        <end position="84"/>
    </location>
</feature>
<evidence type="ECO:0000313" key="3">
    <source>
        <dbReference type="Proteomes" id="UP000321363"/>
    </source>
</evidence>
<protein>
    <submittedName>
        <fullName evidence="2">Uncharacterized protein</fullName>
    </submittedName>
</protein>
<dbReference type="Proteomes" id="UP000321363">
    <property type="component" value="Unassembled WGS sequence"/>
</dbReference>
<feature type="transmembrane region" description="Helical" evidence="1">
    <location>
        <begin position="96"/>
        <end position="122"/>
    </location>
</feature>
<evidence type="ECO:0000313" key="2">
    <source>
        <dbReference type="EMBL" id="TXC89303.1"/>
    </source>
</evidence>
<accession>A0A5C6VV76</accession>
<feature type="transmembrane region" description="Helical" evidence="1">
    <location>
        <begin position="43"/>
        <end position="61"/>
    </location>
</feature>
<keyword evidence="1" id="KW-0472">Membrane</keyword>
<comment type="caution">
    <text evidence="2">The sequence shown here is derived from an EMBL/GenBank/DDBJ whole genome shotgun (WGS) entry which is preliminary data.</text>
</comment>
<feature type="transmembrane region" description="Helical" evidence="1">
    <location>
        <begin position="12"/>
        <end position="31"/>
    </location>
</feature>
<keyword evidence="1" id="KW-0812">Transmembrane</keyword>
<organism evidence="2 3">
    <name type="scientific">Metabacillus litoralis</name>
    <dbReference type="NCBI Taxonomy" id="152268"/>
    <lineage>
        <taxon>Bacteria</taxon>
        <taxon>Bacillati</taxon>
        <taxon>Bacillota</taxon>
        <taxon>Bacilli</taxon>
        <taxon>Bacillales</taxon>
        <taxon>Bacillaceae</taxon>
        <taxon>Metabacillus</taxon>
    </lineage>
</organism>
<gene>
    <name evidence="2" type="ORF">FS935_17670</name>
</gene>
<keyword evidence="3" id="KW-1185">Reference proteome</keyword>
<proteinExistence type="predicted"/>
<dbReference type="RefSeq" id="WP_146949969.1">
    <property type="nucleotide sequence ID" value="NZ_VOQF01000012.1"/>
</dbReference>